<proteinExistence type="predicted"/>
<dbReference type="InterPro" id="IPR046362">
    <property type="entry name" value="Zw10/DSL1_C_sf"/>
</dbReference>
<dbReference type="GO" id="GO:0006888">
    <property type="term" value="P:endoplasmic reticulum to Golgi vesicle-mediated transport"/>
    <property type="evidence" value="ECO:0007669"/>
    <property type="project" value="TreeGrafter"/>
</dbReference>
<feature type="region of interest" description="Disordered" evidence="1">
    <location>
        <begin position="445"/>
        <end position="535"/>
    </location>
</feature>
<feature type="domain" description="ZW10 C-terminal helical" evidence="2">
    <location>
        <begin position="718"/>
        <end position="868"/>
    </location>
</feature>
<name>A0A1J7IQD8_9PEZI</name>
<dbReference type="InterPro" id="IPR055148">
    <property type="entry name" value="ZW10_C_2"/>
</dbReference>
<dbReference type="Pfam" id="PF22766">
    <property type="entry name" value="ZW10_C2"/>
    <property type="match status" value="1"/>
</dbReference>
<gene>
    <name evidence="3" type="ORF">CONLIGDRAFT_701952</name>
</gene>
<dbReference type="Gene3D" id="1.10.357.150">
    <property type="match status" value="1"/>
</dbReference>
<reference evidence="3 4" key="1">
    <citation type="submission" date="2016-10" db="EMBL/GenBank/DDBJ databases">
        <title>Draft genome sequence of Coniochaeta ligniaria NRRL30616, a lignocellulolytic fungus for bioabatement of inhibitors in plant biomass hydrolysates.</title>
        <authorList>
            <consortium name="DOE Joint Genome Institute"/>
            <person name="Jimenez D.J."/>
            <person name="Hector R.E."/>
            <person name="Riley R."/>
            <person name="Sun H."/>
            <person name="Grigoriev I.V."/>
            <person name="Van Elsas J.D."/>
            <person name="Nichols N.N."/>
        </authorList>
    </citation>
    <scope>NUCLEOTIDE SEQUENCE [LARGE SCALE GENOMIC DNA]</scope>
    <source>
        <strain evidence="3 4">NRRL 30616</strain>
    </source>
</reference>
<dbReference type="Proteomes" id="UP000182658">
    <property type="component" value="Unassembled WGS sequence"/>
</dbReference>
<protein>
    <recommendedName>
        <fullName evidence="2">ZW10 C-terminal helical domain-containing protein</fullName>
    </recommendedName>
</protein>
<accession>A0A1J7IQD8</accession>
<dbReference type="InParanoid" id="A0A1J7IQD8"/>
<dbReference type="GO" id="GO:1990423">
    <property type="term" value="C:RZZ complex"/>
    <property type="evidence" value="ECO:0007669"/>
    <property type="project" value="TreeGrafter"/>
</dbReference>
<dbReference type="GO" id="GO:0007094">
    <property type="term" value="P:mitotic spindle assembly checkpoint signaling"/>
    <property type="evidence" value="ECO:0007669"/>
    <property type="project" value="TreeGrafter"/>
</dbReference>
<dbReference type="OrthoDB" id="534815at2759"/>
<dbReference type="PANTHER" id="PTHR12205">
    <property type="entry name" value="CENTROMERE/KINETOCHORE PROTEIN ZW10"/>
    <property type="match status" value="1"/>
</dbReference>
<evidence type="ECO:0000256" key="1">
    <source>
        <dbReference type="SAM" id="MobiDB-lite"/>
    </source>
</evidence>
<dbReference type="EMBL" id="KV875097">
    <property type="protein sequence ID" value="OIW29694.1"/>
    <property type="molecule type" value="Genomic_DNA"/>
</dbReference>
<evidence type="ECO:0000313" key="3">
    <source>
        <dbReference type="EMBL" id="OIW29694.1"/>
    </source>
</evidence>
<dbReference type="AlphaFoldDB" id="A0A1J7IQD8"/>
<dbReference type="GO" id="GO:0005737">
    <property type="term" value="C:cytoplasm"/>
    <property type="evidence" value="ECO:0007669"/>
    <property type="project" value="GOC"/>
</dbReference>
<evidence type="ECO:0000313" key="4">
    <source>
        <dbReference type="Proteomes" id="UP000182658"/>
    </source>
</evidence>
<feature type="compositionally biased region" description="Basic and acidic residues" evidence="1">
    <location>
        <begin position="483"/>
        <end position="495"/>
    </location>
</feature>
<evidence type="ECO:0000259" key="2">
    <source>
        <dbReference type="Pfam" id="PF22766"/>
    </source>
</evidence>
<dbReference type="STRING" id="1408157.A0A1J7IQD8"/>
<feature type="region of interest" description="Disordered" evidence="1">
    <location>
        <begin position="869"/>
        <end position="888"/>
    </location>
</feature>
<feature type="compositionally biased region" description="Acidic residues" evidence="1">
    <location>
        <begin position="466"/>
        <end position="482"/>
    </location>
</feature>
<keyword evidence="4" id="KW-1185">Reference proteome</keyword>
<organism evidence="3 4">
    <name type="scientific">Coniochaeta ligniaria NRRL 30616</name>
    <dbReference type="NCBI Taxonomy" id="1408157"/>
    <lineage>
        <taxon>Eukaryota</taxon>
        <taxon>Fungi</taxon>
        <taxon>Dikarya</taxon>
        <taxon>Ascomycota</taxon>
        <taxon>Pezizomycotina</taxon>
        <taxon>Sordariomycetes</taxon>
        <taxon>Sordariomycetidae</taxon>
        <taxon>Coniochaetales</taxon>
        <taxon>Coniochaetaceae</taxon>
        <taxon>Coniochaeta</taxon>
    </lineage>
</organism>
<sequence length="888" mass="99225">MAASTQEKPPEQVAQALVDFTLRGAFPEDAVSSLTIGAGELVPAIEALAEAKSNLQAEIHAINEETASDVNSWQANAKRVQDDILRSKALANDILKQADTPDVSGKRLQDIEAKADFLVRELNYNQQVQQALQGIKAVNQTLDQVERARDDRRILDALHLLEKSWTQLDEIPVSKSCRAIRLLDIRAFELKTDVHEVFDHVWNALVHVDVEHGSVSIRDTAEDEPMNLEDAVIGLKAYKEVDKRMQELWHDIDQAVIAPRMDISKVSLPAIRVTGGLLQTDGTADKTIKSLFTDLELIFRFLLENLPADLVESISSIMMPEVTTRITSVWLDSAVPASLKEMEEFQEVITVAREFCNTLKSLHLTGLGELQEWVDSAPRVWLGKCRESALDSVRSKLAEGLGQSKQVEKVEKQMVSRMEGKDLTSKAAIADVEDHGWDEAWPDVDEETEIPKSSKPSTDLLQPAAGEDDGTDAWGWNDDDANAEEKHEEGHGEKKDDDDDPTAAWGWGDDAQAEEATEATPAPSSKLAANQDQQATRELTLRETYYISSMPEPVLALILAIIEDGAALTQEGYENSPVTAAAAGLFSLPTLALAMFRAVSPHYYASDMGGSMYLYNDANYMAERLADFAAAWQERTDISTRARNMLRLDNDIKSMQSFATRAYSNEMNTQKIVLRDLLGGEQKHSGLSVPYFYSHALIGEQNLMQQDETESCIVSAAARVRSMAVTWENILARSVWYQAIGSLVDTISSKIITDVMELPAIGQDEAYDIAKMIATVTELDDLFLPSRFQQQGAGKRTEESDEVPTTAQYASTWLRLKYLSEVLQSNLRDLRYLWMESELSFYFAVDEILELIRLSFEDNPRTREVIREITHNPHPRQEEAQEEGQEAW</sequence>
<feature type="compositionally biased region" description="Basic and acidic residues" evidence="1">
    <location>
        <begin position="869"/>
        <end position="879"/>
    </location>
</feature>
<dbReference type="PANTHER" id="PTHR12205:SF0">
    <property type="entry name" value="CENTROMERE_KINETOCHORE PROTEIN ZW10 HOMOLOG"/>
    <property type="match status" value="1"/>
</dbReference>